<accession>A0A918D7B3</accession>
<dbReference type="Gene3D" id="3.30.70.100">
    <property type="match status" value="1"/>
</dbReference>
<dbReference type="InterPro" id="IPR007138">
    <property type="entry name" value="ABM_dom"/>
</dbReference>
<dbReference type="PROSITE" id="PS51725">
    <property type="entry name" value="ABM"/>
    <property type="match status" value="1"/>
</dbReference>
<gene>
    <name evidence="2" type="ORF">GCM10011579_053240</name>
</gene>
<evidence type="ECO:0000313" key="2">
    <source>
        <dbReference type="EMBL" id="GGN74297.1"/>
    </source>
</evidence>
<dbReference type="EMBL" id="BMMM01000010">
    <property type="protein sequence ID" value="GGN74297.1"/>
    <property type="molecule type" value="Genomic_DNA"/>
</dbReference>
<reference evidence="2 3" key="1">
    <citation type="journal article" date="2014" name="Int. J. Syst. Evol. Microbiol.">
        <title>Complete genome sequence of Corynebacterium casei LMG S-19264T (=DSM 44701T), isolated from a smear-ripened cheese.</title>
        <authorList>
            <consortium name="US DOE Joint Genome Institute (JGI-PGF)"/>
            <person name="Walter F."/>
            <person name="Albersmeier A."/>
            <person name="Kalinowski J."/>
            <person name="Ruckert C."/>
        </authorList>
    </citation>
    <scope>NUCLEOTIDE SEQUENCE [LARGE SCALE GENOMIC DNA]</scope>
    <source>
        <strain evidence="2 3">CGMCC 4.7111</strain>
    </source>
</reference>
<dbReference type="Pfam" id="PF03992">
    <property type="entry name" value="ABM"/>
    <property type="match status" value="1"/>
</dbReference>
<keyword evidence="3" id="KW-1185">Reference proteome</keyword>
<protein>
    <recommendedName>
        <fullName evidence="1">ABM domain-containing protein</fullName>
    </recommendedName>
</protein>
<feature type="domain" description="ABM" evidence="1">
    <location>
        <begin position="2"/>
        <end position="91"/>
    </location>
</feature>
<comment type="caution">
    <text evidence="2">The sequence shown here is derived from an EMBL/GenBank/DDBJ whole genome shotgun (WGS) entry which is preliminary data.</text>
</comment>
<proteinExistence type="predicted"/>
<evidence type="ECO:0000259" key="1">
    <source>
        <dbReference type="PROSITE" id="PS51725"/>
    </source>
</evidence>
<dbReference type="AlphaFoldDB" id="A0A918D7B3"/>
<dbReference type="Proteomes" id="UP000600365">
    <property type="component" value="Unassembled WGS sequence"/>
</dbReference>
<organism evidence="2 3">
    <name type="scientific">Streptomyces albiflavescens</name>
    <dbReference type="NCBI Taxonomy" id="1623582"/>
    <lineage>
        <taxon>Bacteria</taxon>
        <taxon>Bacillati</taxon>
        <taxon>Actinomycetota</taxon>
        <taxon>Actinomycetes</taxon>
        <taxon>Kitasatosporales</taxon>
        <taxon>Streptomycetaceae</taxon>
        <taxon>Streptomyces</taxon>
    </lineage>
</organism>
<name>A0A918D7B3_9ACTN</name>
<dbReference type="SUPFAM" id="SSF54909">
    <property type="entry name" value="Dimeric alpha+beta barrel"/>
    <property type="match status" value="1"/>
</dbReference>
<sequence>MHHFINRYTVSGDVTEFRRLLAELSAHMRDQPGFSAHRLYRSARDERTFVEVAEWTDPESHRKALSGDGFLGPVSELRKHATADPAPFELLSEHSVPASE</sequence>
<dbReference type="RefSeq" id="WP_189188598.1">
    <property type="nucleotide sequence ID" value="NZ_BMMM01000010.1"/>
</dbReference>
<dbReference type="InterPro" id="IPR011008">
    <property type="entry name" value="Dimeric_a/b-barrel"/>
</dbReference>
<evidence type="ECO:0000313" key="3">
    <source>
        <dbReference type="Proteomes" id="UP000600365"/>
    </source>
</evidence>